<keyword evidence="3" id="KW-1185">Reference proteome</keyword>
<dbReference type="VEuPathDB" id="FungiDB:ASPBRDRAFT_250889"/>
<dbReference type="EMBL" id="KV878679">
    <property type="protein sequence ID" value="OJJ77868.1"/>
    <property type="molecule type" value="Genomic_DNA"/>
</dbReference>
<dbReference type="RefSeq" id="XP_067485115.1">
    <property type="nucleotide sequence ID" value="XM_067622128.1"/>
</dbReference>
<protein>
    <submittedName>
        <fullName evidence="2">Uncharacterized protein</fullName>
    </submittedName>
</protein>
<dbReference type="Proteomes" id="UP000184499">
    <property type="component" value="Unassembled WGS sequence"/>
</dbReference>
<dbReference type="GeneID" id="93574616"/>
<evidence type="ECO:0000256" key="1">
    <source>
        <dbReference type="SAM" id="MobiDB-lite"/>
    </source>
</evidence>
<name>A0A1L9V1U6_ASPBC</name>
<proteinExistence type="predicted"/>
<reference evidence="3" key="1">
    <citation type="journal article" date="2017" name="Genome Biol.">
        <title>Comparative genomics reveals high biological diversity and specific adaptations in the industrially and medically important fungal genus Aspergillus.</title>
        <authorList>
            <person name="de Vries R.P."/>
            <person name="Riley R."/>
            <person name="Wiebenga A."/>
            <person name="Aguilar-Osorio G."/>
            <person name="Amillis S."/>
            <person name="Uchima C.A."/>
            <person name="Anderluh G."/>
            <person name="Asadollahi M."/>
            <person name="Askin M."/>
            <person name="Barry K."/>
            <person name="Battaglia E."/>
            <person name="Bayram O."/>
            <person name="Benocci T."/>
            <person name="Braus-Stromeyer S.A."/>
            <person name="Caldana C."/>
            <person name="Canovas D."/>
            <person name="Cerqueira G.C."/>
            <person name="Chen F."/>
            <person name="Chen W."/>
            <person name="Choi C."/>
            <person name="Clum A."/>
            <person name="Dos Santos R.A."/>
            <person name="Damasio A.R."/>
            <person name="Diallinas G."/>
            <person name="Emri T."/>
            <person name="Fekete E."/>
            <person name="Flipphi M."/>
            <person name="Freyberg S."/>
            <person name="Gallo A."/>
            <person name="Gournas C."/>
            <person name="Habgood R."/>
            <person name="Hainaut M."/>
            <person name="Harispe M.L."/>
            <person name="Henrissat B."/>
            <person name="Hilden K.S."/>
            <person name="Hope R."/>
            <person name="Hossain A."/>
            <person name="Karabika E."/>
            <person name="Karaffa L."/>
            <person name="Karanyi Z."/>
            <person name="Krasevec N."/>
            <person name="Kuo A."/>
            <person name="Kusch H."/>
            <person name="LaButti K."/>
            <person name="Lagendijk E.L."/>
            <person name="Lapidus A."/>
            <person name="Levasseur A."/>
            <person name="Lindquist E."/>
            <person name="Lipzen A."/>
            <person name="Logrieco A.F."/>
            <person name="MacCabe A."/>
            <person name="Maekelae M.R."/>
            <person name="Malavazi I."/>
            <person name="Melin P."/>
            <person name="Meyer V."/>
            <person name="Mielnichuk N."/>
            <person name="Miskei M."/>
            <person name="Molnar A.P."/>
            <person name="Mule G."/>
            <person name="Ngan C.Y."/>
            <person name="Orejas M."/>
            <person name="Orosz E."/>
            <person name="Ouedraogo J.P."/>
            <person name="Overkamp K.M."/>
            <person name="Park H.-S."/>
            <person name="Perrone G."/>
            <person name="Piumi F."/>
            <person name="Punt P.J."/>
            <person name="Ram A.F."/>
            <person name="Ramon A."/>
            <person name="Rauscher S."/>
            <person name="Record E."/>
            <person name="Riano-Pachon D.M."/>
            <person name="Robert V."/>
            <person name="Roehrig J."/>
            <person name="Ruller R."/>
            <person name="Salamov A."/>
            <person name="Salih N.S."/>
            <person name="Samson R.A."/>
            <person name="Sandor E."/>
            <person name="Sanguinetti M."/>
            <person name="Schuetze T."/>
            <person name="Sepcic K."/>
            <person name="Shelest E."/>
            <person name="Sherlock G."/>
            <person name="Sophianopoulou V."/>
            <person name="Squina F.M."/>
            <person name="Sun H."/>
            <person name="Susca A."/>
            <person name="Todd R.B."/>
            <person name="Tsang A."/>
            <person name="Unkles S.E."/>
            <person name="van de Wiele N."/>
            <person name="van Rossen-Uffink D."/>
            <person name="Oliveira J.V."/>
            <person name="Vesth T.C."/>
            <person name="Visser J."/>
            <person name="Yu J.-H."/>
            <person name="Zhou M."/>
            <person name="Andersen M.R."/>
            <person name="Archer D.B."/>
            <person name="Baker S.E."/>
            <person name="Benoit I."/>
            <person name="Brakhage A.A."/>
            <person name="Braus G.H."/>
            <person name="Fischer R."/>
            <person name="Frisvad J.C."/>
            <person name="Goldman G.H."/>
            <person name="Houbraken J."/>
            <person name="Oakley B."/>
            <person name="Pocsi I."/>
            <person name="Scazzocchio C."/>
            <person name="Seiboth B."/>
            <person name="vanKuyk P.A."/>
            <person name="Wortman J."/>
            <person name="Dyer P.S."/>
            <person name="Grigoriev I.V."/>
        </authorList>
    </citation>
    <scope>NUCLEOTIDE SEQUENCE [LARGE SCALE GENOMIC DNA]</scope>
    <source>
        <strain evidence="3">CBS 101740 / IMI 381727 / IBT 21946</strain>
    </source>
</reference>
<gene>
    <name evidence="2" type="ORF">ASPBRDRAFT_250889</name>
</gene>
<sequence>MSHYGPFSFLFFHLSFPIEGWDDRGTRRPSRLGARRCRDTEGPESSQLDLANVVGAVRSGGSRILPVLKTANGETVVRREALWPTRSDSDPWTGPKQATNYQLRDTFICAPQSPEHGERPIVRSCDCLDRHGNDRPGSRTSLSHGRQWM</sequence>
<evidence type="ECO:0000313" key="3">
    <source>
        <dbReference type="Proteomes" id="UP000184499"/>
    </source>
</evidence>
<feature type="region of interest" description="Disordered" evidence="1">
    <location>
        <begin position="129"/>
        <end position="149"/>
    </location>
</feature>
<organism evidence="2 3">
    <name type="scientific">Aspergillus brasiliensis (strain CBS 101740 / IMI 381727 / IBT 21946)</name>
    <dbReference type="NCBI Taxonomy" id="767769"/>
    <lineage>
        <taxon>Eukaryota</taxon>
        <taxon>Fungi</taxon>
        <taxon>Dikarya</taxon>
        <taxon>Ascomycota</taxon>
        <taxon>Pezizomycotina</taxon>
        <taxon>Eurotiomycetes</taxon>
        <taxon>Eurotiomycetidae</taxon>
        <taxon>Eurotiales</taxon>
        <taxon>Aspergillaceae</taxon>
        <taxon>Aspergillus</taxon>
        <taxon>Aspergillus subgen. Circumdati</taxon>
    </lineage>
</organism>
<dbReference type="OrthoDB" id="4423576at2759"/>
<dbReference type="AlphaFoldDB" id="A0A1L9V1U6"/>
<evidence type="ECO:0000313" key="2">
    <source>
        <dbReference type="EMBL" id="OJJ77868.1"/>
    </source>
</evidence>
<accession>A0A1L9V1U6</accession>
<feature type="compositionally biased region" description="Polar residues" evidence="1">
    <location>
        <begin position="138"/>
        <end position="149"/>
    </location>
</feature>
<feature type="region of interest" description="Disordered" evidence="1">
    <location>
        <begin position="25"/>
        <end position="44"/>
    </location>
</feature>